<keyword evidence="2" id="KW-1185">Reference proteome</keyword>
<accession>A0A5D2L808</accession>
<protein>
    <submittedName>
        <fullName evidence="1">Uncharacterized protein</fullName>
    </submittedName>
</protein>
<name>A0A5D2L808_GOSTO</name>
<evidence type="ECO:0000313" key="2">
    <source>
        <dbReference type="Proteomes" id="UP000322667"/>
    </source>
</evidence>
<dbReference type="AlphaFoldDB" id="A0A5D2L808"/>
<gene>
    <name evidence="1" type="ORF">ES332_D04G002900v1</name>
</gene>
<proteinExistence type="predicted"/>
<dbReference type="EMBL" id="CM017626">
    <property type="protein sequence ID" value="TYH75194.1"/>
    <property type="molecule type" value="Genomic_DNA"/>
</dbReference>
<dbReference type="Proteomes" id="UP000322667">
    <property type="component" value="Chromosome D04"/>
</dbReference>
<reference evidence="1 2" key="1">
    <citation type="submission" date="2019-07" db="EMBL/GenBank/DDBJ databases">
        <title>WGS assembly of Gossypium tomentosum.</title>
        <authorList>
            <person name="Chen Z.J."/>
            <person name="Sreedasyam A."/>
            <person name="Ando A."/>
            <person name="Song Q."/>
            <person name="De L."/>
            <person name="Hulse-Kemp A."/>
            <person name="Ding M."/>
            <person name="Ye W."/>
            <person name="Kirkbride R."/>
            <person name="Jenkins J."/>
            <person name="Plott C."/>
            <person name="Lovell J."/>
            <person name="Lin Y.-M."/>
            <person name="Vaughn R."/>
            <person name="Liu B."/>
            <person name="Li W."/>
            <person name="Simpson S."/>
            <person name="Scheffler B."/>
            <person name="Saski C."/>
            <person name="Grover C."/>
            <person name="Hu G."/>
            <person name="Conover J."/>
            <person name="Carlson J."/>
            <person name="Shu S."/>
            <person name="Boston L."/>
            <person name="Williams M."/>
            <person name="Peterson D."/>
            <person name="Mcgee K."/>
            <person name="Jones D."/>
            <person name="Wendel J."/>
            <person name="Stelly D."/>
            <person name="Grimwood J."/>
            <person name="Schmutz J."/>
        </authorList>
    </citation>
    <scope>NUCLEOTIDE SEQUENCE [LARGE SCALE GENOMIC DNA]</scope>
    <source>
        <strain evidence="1">7179.01</strain>
    </source>
</reference>
<sequence length="61" mass="7252">MYLGRSSVFQPVTLYNGSTRLLQYRKSISQHGHYYLELPLQNQQPHIVPDLRHRHYICNSP</sequence>
<organism evidence="1 2">
    <name type="scientific">Gossypium tomentosum</name>
    <name type="common">Hawaiian cotton</name>
    <name type="synonym">Gossypium sandvicense</name>
    <dbReference type="NCBI Taxonomy" id="34277"/>
    <lineage>
        <taxon>Eukaryota</taxon>
        <taxon>Viridiplantae</taxon>
        <taxon>Streptophyta</taxon>
        <taxon>Embryophyta</taxon>
        <taxon>Tracheophyta</taxon>
        <taxon>Spermatophyta</taxon>
        <taxon>Magnoliopsida</taxon>
        <taxon>eudicotyledons</taxon>
        <taxon>Gunneridae</taxon>
        <taxon>Pentapetalae</taxon>
        <taxon>rosids</taxon>
        <taxon>malvids</taxon>
        <taxon>Malvales</taxon>
        <taxon>Malvaceae</taxon>
        <taxon>Malvoideae</taxon>
        <taxon>Gossypium</taxon>
    </lineage>
</organism>
<evidence type="ECO:0000313" key="1">
    <source>
        <dbReference type="EMBL" id="TYH75194.1"/>
    </source>
</evidence>